<name>A0A0N9VE86_9GAMM</name>
<evidence type="ECO:0000259" key="1">
    <source>
        <dbReference type="PROSITE" id="PS50943"/>
    </source>
</evidence>
<gene>
    <name evidence="2" type="ORF">AOY20_09180</name>
</gene>
<keyword evidence="3" id="KW-1185">Reference proteome</keyword>
<evidence type="ECO:0000313" key="3">
    <source>
        <dbReference type="Proteomes" id="UP000064939"/>
    </source>
</evidence>
<proteinExistence type="predicted"/>
<dbReference type="Proteomes" id="UP000064939">
    <property type="component" value="Chromosome"/>
</dbReference>
<dbReference type="EMBL" id="CP012808">
    <property type="protein sequence ID" value="ALH95689.1"/>
    <property type="molecule type" value="Genomic_DNA"/>
</dbReference>
<organism evidence="2 3">
    <name type="scientific">Acinetobacter equi</name>
    <dbReference type="NCBI Taxonomy" id="1324350"/>
    <lineage>
        <taxon>Bacteria</taxon>
        <taxon>Pseudomonadati</taxon>
        <taxon>Pseudomonadota</taxon>
        <taxon>Gammaproteobacteria</taxon>
        <taxon>Moraxellales</taxon>
        <taxon>Moraxellaceae</taxon>
        <taxon>Acinetobacter</taxon>
    </lineage>
</organism>
<dbReference type="CDD" id="cd00093">
    <property type="entry name" value="HTH_XRE"/>
    <property type="match status" value="1"/>
</dbReference>
<dbReference type="InterPro" id="IPR001387">
    <property type="entry name" value="Cro/C1-type_HTH"/>
</dbReference>
<dbReference type="KEGG" id="aei:AOY20_09180"/>
<reference evidence="2 3" key="1">
    <citation type="journal article" date="2015" name="Int. J. Syst. Evol. Microbiol.">
        <title>Acinetobacter equi sp. nov. isolated from horse faeces.</title>
        <authorList>
            <person name="Poppel M.T."/>
            <person name="Skiebe E."/>
            <person name="Laue M."/>
            <person name="Bergmann H."/>
            <person name="Ebersberger I."/>
            <person name="Garn T."/>
            <person name="Fruth A."/>
            <person name="Baumgardt S."/>
            <person name="Busse H.J."/>
            <person name="Wilharm G."/>
        </authorList>
    </citation>
    <scope>NUCLEOTIDE SEQUENCE [LARGE SCALE GENOMIC DNA]</scope>
    <source>
        <strain evidence="2 3">114</strain>
    </source>
</reference>
<dbReference type="SUPFAM" id="SSF47413">
    <property type="entry name" value="lambda repressor-like DNA-binding domains"/>
    <property type="match status" value="1"/>
</dbReference>
<accession>A0A0N9VE86</accession>
<dbReference type="GO" id="GO:0003677">
    <property type="term" value="F:DNA binding"/>
    <property type="evidence" value="ECO:0007669"/>
    <property type="project" value="InterPro"/>
</dbReference>
<dbReference type="Pfam" id="PF01381">
    <property type="entry name" value="HTH_3"/>
    <property type="match status" value="1"/>
</dbReference>
<dbReference type="OrthoDB" id="6696693at2"/>
<evidence type="ECO:0000313" key="2">
    <source>
        <dbReference type="EMBL" id="ALH95689.1"/>
    </source>
</evidence>
<protein>
    <recommendedName>
        <fullName evidence="1">HTH cro/C1-type domain-containing protein</fullName>
    </recommendedName>
</protein>
<dbReference type="PROSITE" id="PS50943">
    <property type="entry name" value="HTH_CROC1"/>
    <property type="match status" value="1"/>
</dbReference>
<dbReference type="AlphaFoldDB" id="A0A0N9VE86"/>
<dbReference type="Gene3D" id="1.10.260.40">
    <property type="entry name" value="lambda repressor-like DNA-binding domains"/>
    <property type="match status" value="1"/>
</dbReference>
<dbReference type="STRING" id="1324350.AOY20_09180"/>
<dbReference type="RefSeq" id="WP_054581580.1">
    <property type="nucleotide sequence ID" value="NZ_CP012808.1"/>
</dbReference>
<sequence>MNRWQKMIVDLKEKGLTQTQIANAMGCSQNYVSNLENGLCGKRLGYEKGESLTKLWIENCSTLQVA</sequence>
<dbReference type="InterPro" id="IPR010982">
    <property type="entry name" value="Lambda_DNA-bd_dom_sf"/>
</dbReference>
<feature type="domain" description="HTH cro/C1-type" evidence="1">
    <location>
        <begin position="12"/>
        <end position="38"/>
    </location>
</feature>